<accession>A0ABN3CSQ9</accession>
<dbReference type="InterPro" id="IPR036318">
    <property type="entry name" value="FAD-bd_PCMH-like_sf"/>
</dbReference>
<dbReference type="InterPro" id="IPR016169">
    <property type="entry name" value="FAD-bd_PCMH_sub2"/>
</dbReference>
<evidence type="ECO:0000256" key="1">
    <source>
        <dbReference type="ARBA" id="ARBA00001974"/>
    </source>
</evidence>
<name>A0ABN3CSQ9_9ACTN</name>
<dbReference type="RefSeq" id="WP_344486471.1">
    <property type="nucleotide sequence ID" value="NZ_BAAAQX010000025.1"/>
</dbReference>
<dbReference type="PROSITE" id="PS51387">
    <property type="entry name" value="FAD_PCMH"/>
    <property type="match status" value="1"/>
</dbReference>
<evidence type="ECO:0000256" key="3">
    <source>
        <dbReference type="ARBA" id="ARBA00022630"/>
    </source>
</evidence>
<dbReference type="Gene3D" id="3.30.465.10">
    <property type="match status" value="1"/>
</dbReference>
<dbReference type="SUPFAM" id="SSF56176">
    <property type="entry name" value="FAD-binding/transporter-associated domain-like"/>
    <property type="match status" value="1"/>
</dbReference>
<keyword evidence="9" id="KW-1185">Reference proteome</keyword>
<dbReference type="Pfam" id="PF01565">
    <property type="entry name" value="FAD_binding_4"/>
    <property type="match status" value="1"/>
</dbReference>
<dbReference type="Pfam" id="PF08031">
    <property type="entry name" value="BBE"/>
    <property type="match status" value="1"/>
</dbReference>
<evidence type="ECO:0000256" key="4">
    <source>
        <dbReference type="ARBA" id="ARBA00022827"/>
    </source>
</evidence>
<evidence type="ECO:0000256" key="2">
    <source>
        <dbReference type="ARBA" id="ARBA00005466"/>
    </source>
</evidence>
<dbReference type="Proteomes" id="UP001499843">
    <property type="component" value="Unassembled WGS sequence"/>
</dbReference>
<dbReference type="InterPro" id="IPR006094">
    <property type="entry name" value="Oxid_FAD_bind_N"/>
</dbReference>
<sequence length="608" mass="64107">MPAPHNPATDLTTPATGPTTPATGPTTPATGSATGLTIDPATGPSASPAMSRRGMLAAAGATAASALATATPATASARPATASARPATASARPARTSAPASTDPTGPAFGAVTIRPDDPRYDALLRGNNFRFTGAPDEIRVVTSIDQVVRAVSDAVRSGRRIAARSGGHCFENLTADPAVRMLLDLSPMNEIGYDPRRRAFAVQPGATLGEVYRTLFKGWGVTIPAGGCPEVGAGGHFAGGGYGPLSRRYGSVVDHLYGVEVVVAGRDGRARAVVATREPGDPNRDLWWAHTGGGGGNFGVVTRYWLRSPDATGTDPSRLLPPSPRRMLQHVVIWSWEHMTEQALTGLLRNFGAWHERNSAPGSRAVGLYGILQPSHRAGGTVMLVAQIDADLPGAGDLVTGFLSAVTAGVHLTPVLDLRRTMPWLHRMTWPGSGEPGDVLVRRYKIKAAYLRRSLTETQLTTIHRHLTNSTGGPHSGMLLVGYGGQVGAVNPSSTAIAQRDAIMKAVYQTVWADQSDDAANLAWVRGLYRDVYADTGGVPVPGEVSDGSYINYADADLADPAWNTSGVSAHTLYYKDNYPRLQQAKARWDPHDVFHHALSIELPATG</sequence>
<evidence type="ECO:0000313" key="8">
    <source>
        <dbReference type="EMBL" id="GAA2212280.1"/>
    </source>
</evidence>
<feature type="domain" description="FAD-binding PCMH-type" evidence="7">
    <location>
        <begin position="132"/>
        <end position="312"/>
    </location>
</feature>
<feature type="region of interest" description="Disordered" evidence="6">
    <location>
        <begin position="1"/>
        <end position="50"/>
    </location>
</feature>
<dbReference type="InterPro" id="IPR016166">
    <property type="entry name" value="FAD-bd_PCMH"/>
</dbReference>
<evidence type="ECO:0000256" key="6">
    <source>
        <dbReference type="SAM" id="MobiDB-lite"/>
    </source>
</evidence>
<evidence type="ECO:0000313" key="9">
    <source>
        <dbReference type="Proteomes" id="UP001499843"/>
    </source>
</evidence>
<feature type="region of interest" description="Disordered" evidence="6">
    <location>
        <begin position="72"/>
        <end position="114"/>
    </location>
</feature>
<dbReference type="InterPro" id="IPR050416">
    <property type="entry name" value="FAD-linked_Oxidoreductase"/>
</dbReference>
<protein>
    <submittedName>
        <fullName evidence="8">FAD-binding oxidoreductase</fullName>
    </submittedName>
</protein>
<feature type="compositionally biased region" description="Low complexity" evidence="6">
    <location>
        <begin position="7"/>
        <end position="37"/>
    </location>
</feature>
<comment type="cofactor">
    <cofactor evidence="1">
        <name>FAD</name>
        <dbReference type="ChEBI" id="CHEBI:57692"/>
    </cofactor>
</comment>
<dbReference type="InterPro" id="IPR006311">
    <property type="entry name" value="TAT_signal"/>
</dbReference>
<organism evidence="8 9">
    <name type="scientific">Nonomuraea monospora</name>
    <dbReference type="NCBI Taxonomy" id="568818"/>
    <lineage>
        <taxon>Bacteria</taxon>
        <taxon>Bacillati</taxon>
        <taxon>Actinomycetota</taxon>
        <taxon>Actinomycetes</taxon>
        <taxon>Streptosporangiales</taxon>
        <taxon>Streptosporangiaceae</taxon>
        <taxon>Nonomuraea</taxon>
    </lineage>
</organism>
<dbReference type="PANTHER" id="PTHR42973">
    <property type="entry name" value="BINDING OXIDOREDUCTASE, PUTATIVE (AFU_ORTHOLOGUE AFUA_1G17690)-RELATED"/>
    <property type="match status" value="1"/>
</dbReference>
<reference evidence="8 9" key="1">
    <citation type="journal article" date="2019" name="Int. J. Syst. Evol. Microbiol.">
        <title>The Global Catalogue of Microorganisms (GCM) 10K type strain sequencing project: providing services to taxonomists for standard genome sequencing and annotation.</title>
        <authorList>
            <consortium name="The Broad Institute Genomics Platform"/>
            <consortium name="The Broad Institute Genome Sequencing Center for Infectious Disease"/>
            <person name="Wu L."/>
            <person name="Ma J."/>
        </authorList>
    </citation>
    <scope>NUCLEOTIDE SEQUENCE [LARGE SCALE GENOMIC DNA]</scope>
    <source>
        <strain evidence="8 9">JCM 16114</strain>
    </source>
</reference>
<proteinExistence type="inferred from homology"/>
<evidence type="ECO:0000256" key="5">
    <source>
        <dbReference type="ARBA" id="ARBA00023002"/>
    </source>
</evidence>
<evidence type="ECO:0000259" key="7">
    <source>
        <dbReference type="PROSITE" id="PS51387"/>
    </source>
</evidence>
<comment type="similarity">
    <text evidence="2">Belongs to the oxygen-dependent FAD-linked oxidoreductase family.</text>
</comment>
<keyword evidence="3" id="KW-0285">Flavoprotein</keyword>
<dbReference type="PROSITE" id="PS51318">
    <property type="entry name" value="TAT"/>
    <property type="match status" value="1"/>
</dbReference>
<dbReference type="PANTHER" id="PTHR42973:SF39">
    <property type="entry name" value="FAD-BINDING PCMH-TYPE DOMAIN-CONTAINING PROTEIN"/>
    <property type="match status" value="1"/>
</dbReference>
<dbReference type="InterPro" id="IPR012951">
    <property type="entry name" value="BBE"/>
</dbReference>
<comment type="caution">
    <text evidence="8">The sequence shown here is derived from an EMBL/GenBank/DDBJ whole genome shotgun (WGS) entry which is preliminary data.</text>
</comment>
<keyword evidence="4" id="KW-0274">FAD</keyword>
<feature type="compositionally biased region" description="Low complexity" evidence="6">
    <location>
        <begin position="72"/>
        <end position="102"/>
    </location>
</feature>
<dbReference type="EMBL" id="BAAAQX010000025">
    <property type="protein sequence ID" value="GAA2212280.1"/>
    <property type="molecule type" value="Genomic_DNA"/>
</dbReference>
<keyword evidence="5" id="KW-0560">Oxidoreductase</keyword>
<gene>
    <name evidence="8" type="ORF">GCM10009850_077420</name>
</gene>
<dbReference type="Gene3D" id="3.40.462.20">
    <property type="match status" value="1"/>
</dbReference>